<evidence type="ECO:0000259" key="1">
    <source>
        <dbReference type="Pfam" id="PF08241"/>
    </source>
</evidence>
<evidence type="ECO:0000313" key="3">
    <source>
        <dbReference type="Proteomes" id="UP000536179"/>
    </source>
</evidence>
<dbReference type="Pfam" id="PF08241">
    <property type="entry name" value="Methyltransf_11"/>
    <property type="match status" value="1"/>
</dbReference>
<dbReference type="EMBL" id="JACHXU010000004">
    <property type="protein sequence ID" value="MBB3205716.1"/>
    <property type="molecule type" value="Genomic_DNA"/>
</dbReference>
<dbReference type="Gene3D" id="3.40.50.150">
    <property type="entry name" value="Vaccinia Virus protein VP39"/>
    <property type="match status" value="1"/>
</dbReference>
<comment type="caution">
    <text evidence="2">The sequence shown here is derived from an EMBL/GenBank/DDBJ whole genome shotgun (WGS) entry which is preliminary data.</text>
</comment>
<gene>
    <name evidence="2" type="ORF">FHS27_001520</name>
</gene>
<keyword evidence="2" id="KW-0489">Methyltransferase</keyword>
<dbReference type="InterPro" id="IPR013216">
    <property type="entry name" value="Methyltransf_11"/>
</dbReference>
<feature type="domain" description="Methyltransferase type 11" evidence="1">
    <location>
        <begin position="88"/>
        <end position="130"/>
    </location>
</feature>
<dbReference type="InterPro" id="IPR029063">
    <property type="entry name" value="SAM-dependent_MTases_sf"/>
</dbReference>
<dbReference type="GO" id="GO:0008757">
    <property type="term" value="F:S-adenosylmethionine-dependent methyltransferase activity"/>
    <property type="evidence" value="ECO:0007669"/>
    <property type="project" value="InterPro"/>
</dbReference>
<dbReference type="Proteomes" id="UP000536179">
    <property type="component" value="Unassembled WGS sequence"/>
</dbReference>
<sequence length="155" mass="17324">MLPRRAGRGPRRTSERDRLQSGMLDLARKHAPAVAEQLGYAIVEFRCGVIQDLALDLDALEVELSETLVSDPVNYSTLQHAEERLRRDCPLVPNDSVDCVLSNCVLNLVRGQDRRQLFAEIFRVLRFAGRAAEQRCLDACQPSTSLMLSASQMIA</sequence>
<evidence type="ECO:0000313" key="2">
    <source>
        <dbReference type="EMBL" id="MBB3205716.1"/>
    </source>
</evidence>
<keyword evidence="2" id="KW-0808">Transferase</keyword>
<organism evidence="2 3">
    <name type="scientific">Aporhodopirellula rubra</name>
    <dbReference type="NCBI Taxonomy" id="980271"/>
    <lineage>
        <taxon>Bacteria</taxon>
        <taxon>Pseudomonadati</taxon>
        <taxon>Planctomycetota</taxon>
        <taxon>Planctomycetia</taxon>
        <taxon>Pirellulales</taxon>
        <taxon>Pirellulaceae</taxon>
        <taxon>Aporhodopirellula</taxon>
    </lineage>
</organism>
<reference evidence="2 3" key="1">
    <citation type="submission" date="2020-08" db="EMBL/GenBank/DDBJ databases">
        <title>Genomic Encyclopedia of Type Strains, Phase III (KMG-III): the genomes of soil and plant-associated and newly described type strains.</title>
        <authorList>
            <person name="Whitman W."/>
        </authorList>
    </citation>
    <scope>NUCLEOTIDE SEQUENCE [LARGE SCALE GENOMIC DNA]</scope>
    <source>
        <strain evidence="2 3">CECT 8075</strain>
    </source>
</reference>
<protein>
    <submittedName>
        <fullName evidence="2">SAM-dependent methyltransferase</fullName>
    </submittedName>
</protein>
<keyword evidence="3" id="KW-1185">Reference proteome</keyword>
<dbReference type="SUPFAM" id="SSF53335">
    <property type="entry name" value="S-adenosyl-L-methionine-dependent methyltransferases"/>
    <property type="match status" value="1"/>
</dbReference>
<proteinExistence type="predicted"/>
<accession>A0A7W5H5D1</accession>
<dbReference type="AlphaFoldDB" id="A0A7W5H5D1"/>
<dbReference type="GO" id="GO:0032259">
    <property type="term" value="P:methylation"/>
    <property type="evidence" value="ECO:0007669"/>
    <property type="project" value="UniProtKB-KW"/>
</dbReference>
<name>A0A7W5H5D1_9BACT</name>